<keyword evidence="3" id="KW-0238">DNA-binding</keyword>
<dbReference type="AlphaFoldDB" id="A0A9D2LTE0"/>
<reference evidence="6" key="2">
    <citation type="submission" date="2021-04" db="EMBL/GenBank/DDBJ databases">
        <authorList>
            <person name="Gilroy R."/>
        </authorList>
    </citation>
    <scope>NUCLEOTIDE SEQUENCE</scope>
    <source>
        <strain evidence="6">ChiSjej1B19-5720</strain>
    </source>
</reference>
<accession>A0A9D2LTE0</accession>
<evidence type="ECO:0000256" key="1">
    <source>
        <dbReference type="ARBA" id="ARBA00009437"/>
    </source>
</evidence>
<dbReference type="Pfam" id="PF03466">
    <property type="entry name" value="LysR_substrate"/>
    <property type="match status" value="1"/>
</dbReference>
<evidence type="ECO:0000313" key="7">
    <source>
        <dbReference type="Proteomes" id="UP000823842"/>
    </source>
</evidence>
<evidence type="ECO:0000313" key="6">
    <source>
        <dbReference type="EMBL" id="HJB28940.1"/>
    </source>
</evidence>
<organism evidence="6 7">
    <name type="scientific">Candidatus Blautia faecavium</name>
    <dbReference type="NCBI Taxonomy" id="2838487"/>
    <lineage>
        <taxon>Bacteria</taxon>
        <taxon>Bacillati</taxon>
        <taxon>Bacillota</taxon>
        <taxon>Clostridia</taxon>
        <taxon>Lachnospirales</taxon>
        <taxon>Lachnospiraceae</taxon>
        <taxon>Blautia</taxon>
    </lineage>
</organism>
<dbReference type="InterPro" id="IPR005119">
    <property type="entry name" value="LysR_subst-bd"/>
</dbReference>
<dbReference type="Proteomes" id="UP000823842">
    <property type="component" value="Unassembled WGS sequence"/>
</dbReference>
<dbReference type="GO" id="GO:0003677">
    <property type="term" value="F:DNA binding"/>
    <property type="evidence" value="ECO:0007669"/>
    <property type="project" value="UniProtKB-KW"/>
</dbReference>
<keyword evidence="4" id="KW-0804">Transcription</keyword>
<name>A0A9D2LTE0_9FIRM</name>
<dbReference type="EMBL" id="DWYZ01000172">
    <property type="protein sequence ID" value="HJB28940.1"/>
    <property type="molecule type" value="Genomic_DNA"/>
</dbReference>
<feature type="non-terminal residue" evidence="6">
    <location>
        <position position="1"/>
    </location>
</feature>
<dbReference type="SUPFAM" id="SSF53850">
    <property type="entry name" value="Periplasmic binding protein-like II"/>
    <property type="match status" value="1"/>
</dbReference>
<comment type="caution">
    <text evidence="6">The sequence shown here is derived from an EMBL/GenBank/DDBJ whole genome shotgun (WGS) entry which is preliminary data.</text>
</comment>
<evidence type="ECO:0000256" key="3">
    <source>
        <dbReference type="ARBA" id="ARBA00023125"/>
    </source>
</evidence>
<gene>
    <name evidence="6" type="ORF">IAA06_09135</name>
</gene>
<dbReference type="GO" id="GO:0032993">
    <property type="term" value="C:protein-DNA complex"/>
    <property type="evidence" value="ECO:0007669"/>
    <property type="project" value="TreeGrafter"/>
</dbReference>
<evidence type="ECO:0000256" key="2">
    <source>
        <dbReference type="ARBA" id="ARBA00023015"/>
    </source>
</evidence>
<dbReference type="GO" id="GO:0003700">
    <property type="term" value="F:DNA-binding transcription factor activity"/>
    <property type="evidence" value="ECO:0007669"/>
    <property type="project" value="TreeGrafter"/>
</dbReference>
<dbReference type="Gene3D" id="3.40.190.10">
    <property type="entry name" value="Periplasmic binding protein-like II"/>
    <property type="match status" value="2"/>
</dbReference>
<dbReference type="CDD" id="cd05466">
    <property type="entry name" value="PBP2_LTTR_substrate"/>
    <property type="match status" value="1"/>
</dbReference>
<evidence type="ECO:0000256" key="4">
    <source>
        <dbReference type="ARBA" id="ARBA00023163"/>
    </source>
</evidence>
<sequence length="243" mass="27577">RTSKSVSLTSEGIQFLPDAELILKTAFSAKERLGRHEDFILFEIGCRSYTELNLLPTIFENLAKEYPLLRPSVRIVPFPSLLGLVENQKVHAAFAVKEKQKKSSLNFRQLYSAPVSCICTPDHPLAQYESLTQNMLEGSMVVCSPRQISGPIFAVQNRIFSHLSPEQHYFTESIESVFTLVKAKLGYTLYPDVPPAREPGLCYIPITDMPKLPFGIYYRHDNDHPVLKRFLKLCADKARADEE</sequence>
<feature type="domain" description="LysR substrate-binding" evidence="5">
    <location>
        <begin position="43"/>
        <end position="238"/>
    </location>
</feature>
<protein>
    <submittedName>
        <fullName evidence="6">LysR family transcriptional regulator</fullName>
    </submittedName>
</protein>
<dbReference type="PANTHER" id="PTHR30346:SF0">
    <property type="entry name" value="HCA OPERON TRANSCRIPTIONAL ACTIVATOR HCAR"/>
    <property type="match status" value="1"/>
</dbReference>
<reference evidence="6" key="1">
    <citation type="journal article" date="2021" name="PeerJ">
        <title>Extensive microbial diversity within the chicken gut microbiome revealed by metagenomics and culture.</title>
        <authorList>
            <person name="Gilroy R."/>
            <person name="Ravi A."/>
            <person name="Getino M."/>
            <person name="Pursley I."/>
            <person name="Horton D.L."/>
            <person name="Alikhan N.F."/>
            <person name="Baker D."/>
            <person name="Gharbi K."/>
            <person name="Hall N."/>
            <person name="Watson M."/>
            <person name="Adriaenssens E.M."/>
            <person name="Foster-Nyarko E."/>
            <person name="Jarju S."/>
            <person name="Secka A."/>
            <person name="Antonio M."/>
            <person name="Oren A."/>
            <person name="Chaudhuri R.R."/>
            <person name="La Ragione R."/>
            <person name="Hildebrand F."/>
            <person name="Pallen M.J."/>
        </authorList>
    </citation>
    <scope>NUCLEOTIDE SEQUENCE</scope>
    <source>
        <strain evidence="6">ChiSjej1B19-5720</strain>
    </source>
</reference>
<comment type="similarity">
    <text evidence="1">Belongs to the LysR transcriptional regulatory family.</text>
</comment>
<evidence type="ECO:0000259" key="5">
    <source>
        <dbReference type="Pfam" id="PF03466"/>
    </source>
</evidence>
<proteinExistence type="inferred from homology"/>
<keyword evidence="2" id="KW-0805">Transcription regulation</keyword>
<dbReference type="PANTHER" id="PTHR30346">
    <property type="entry name" value="TRANSCRIPTIONAL DUAL REGULATOR HCAR-RELATED"/>
    <property type="match status" value="1"/>
</dbReference>